<dbReference type="EMBL" id="CCSB01000002">
    <property type="protein sequence ID" value="CDZ78010.1"/>
    <property type="molecule type" value="Genomic_DNA"/>
</dbReference>
<accession>A0A078KU88</accession>
<dbReference type="eggNOG" id="COG3931">
    <property type="taxonomic scope" value="Bacteria"/>
</dbReference>
<evidence type="ECO:0000313" key="1">
    <source>
        <dbReference type="EMBL" id="CDZ78010.1"/>
    </source>
</evidence>
<protein>
    <submittedName>
        <fullName evidence="1">Putative N-formylglutamate amidohydrolase</fullName>
    </submittedName>
</protein>
<dbReference type="InterPro" id="IPR007709">
    <property type="entry name" value="N-FG_amidohydro"/>
</dbReference>
<gene>
    <name evidence="1" type="ORF">BN59_02307</name>
</gene>
<dbReference type="Proteomes" id="UP000044071">
    <property type="component" value="Unassembled WGS sequence"/>
</dbReference>
<keyword evidence="2" id="KW-1185">Reference proteome</keyword>
<dbReference type="Gene3D" id="3.40.630.40">
    <property type="entry name" value="Zn-dependent exopeptidases"/>
    <property type="match status" value="1"/>
</dbReference>
<dbReference type="AlphaFoldDB" id="A0A078KU88"/>
<organism evidence="1 2">
    <name type="scientific">Legionella massiliensis</name>
    <dbReference type="NCBI Taxonomy" id="1034943"/>
    <lineage>
        <taxon>Bacteria</taxon>
        <taxon>Pseudomonadati</taxon>
        <taxon>Pseudomonadota</taxon>
        <taxon>Gammaproteobacteria</taxon>
        <taxon>Legionellales</taxon>
        <taxon>Legionellaceae</taxon>
        <taxon>Legionella</taxon>
    </lineage>
</organism>
<sequence>MKTIELVLSCEHAVNTVPENYQALFAPYQDLLQTHRGIDFGALSIASGMSKYFNCDFVQAETTRLLIDCNRSLANRQCFSEVTAPLSQEEKNQLIEKYYLPFRQQVEKNIRKHIQQGKQVLHISVHSFTPIMNGVTRKADLGLLYDPKRSIEKTIARQWQQQLRQDAREPLQVRLNYPYRGISDGFTTALRKAFSDKDYAGIEIETNQALVNAPSFLDYWANLLSKSLKHLMEHN</sequence>
<proteinExistence type="predicted"/>
<keyword evidence="1" id="KW-0378">Hydrolase</keyword>
<dbReference type="RefSeq" id="WP_052403255.1">
    <property type="nucleotide sequence ID" value="NZ_CCVW01000002.1"/>
</dbReference>
<evidence type="ECO:0000313" key="2">
    <source>
        <dbReference type="Proteomes" id="UP000044071"/>
    </source>
</evidence>
<dbReference type="STRING" id="1034943.BN59_02307"/>
<dbReference type="SUPFAM" id="SSF53187">
    <property type="entry name" value="Zn-dependent exopeptidases"/>
    <property type="match status" value="1"/>
</dbReference>
<dbReference type="GO" id="GO:0016787">
    <property type="term" value="F:hydrolase activity"/>
    <property type="evidence" value="ECO:0007669"/>
    <property type="project" value="UniProtKB-KW"/>
</dbReference>
<dbReference type="Pfam" id="PF05013">
    <property type="entry name" value="FGase"/>
    <property type="match status" value="1"/>
</dbReference>
<dbReference type="OrthoDB" id="9815326at2"/>
<name>A0A078KU88_9GAMM</name>
<reference evidence="1 2" key="1">
    <citation type="submission" date="2014-06" db="EMBL/GenBank/DDBJ databases">
        <authorList>
            <person name="Urmite Genomes Urmite Genomes"/>
        </authorList>
    </citation>
    <scope>NUCLEOTIDE SEQUENCE [LARGE SCALE GENOMIC DNA]</scope>
</reference>